<dbReference type="Proteomes" id="UP000886607">
    <property type="component" value="Unassembled WGS sequence"/>
</dbReference>
<evidence type="ECO:0000259" key="2">
    <source>
        <dbReference type="PROSITE" id="PS50943"/>
    </source>
</evidence>
<dbReference type="AlphaFoldDB" id="A0AAN4RK44"/>
<evidence type="ECO:0000313" key="6">
    <source>
        <dbReference type="Proteomes" id="UP000886607"/>
    </source>
</evidence>
<accession>A0AAN4RK44</accession>
<sequence length="108" mass="12720">MFGQKLKELRSSRNQTQQRLADYLGISRAAYSHFENSRNDPDRETIVKLADYFDVSTDYLLGRGNREYENPESKSQTVAAHIDEDVSEEEMEDILNYIEFIKQKHKKE</sequence>
<evidence type="ECO:0000313" key="4">
    <source>
        <dbReference type="EMBL" id="GEQ53989.1"/>
    </source>
</evidence>
<dbReference type="InterPro" id="IPR010982">
    <property type="entry name" value="Lambda_DNA-bd_dom_sf"/>
</dbReference>
<dbReference type="Pfam" id="PF01381">
    <property type="entry name" value="HTH_3"/>
    <property type="match status" value="1"/>
</dbReference>
<proteinExistence type="predicted"/>
<evidence type="ECO:0000313" key="3">
    <source>
        <dbReference type="EMBL" id="GEQ48911.1"/>
    </source>
</evidence>
<dbReference type="PANTHER" id="PTHR46558">
    <property type="entry name" value="TRACRIPTIONAL REGULATORY PROTEIN-RELATED-RELATED"/>
    <property type="match status" value="1"/>
</dbReference>
<name>A0AAN4RK44_9ENTE</name>
<reference evidence="4" key="1">
    <citation type="submission" date="2019-08" db="EMBL/GenBank/DDBJ databases">
        <authorList>
            <person name="Ishikawa M."/>
            <person name="Suzuki T."/>
            <person name="Matsutani M."/>
        </authorList>
    </citation>
    <scope>NUCLEOTIDE SEQUENCE</scope>
    <source>
        <strain evidence="4">7C1</strain>
        <strain evidence="3">8C4</strain>
    </source>
</reference>
<dbReference type="PANTHER" id="PTHR46558:SF14">
    <property type="entry name" value="HTH-TYPE TRANSCRIPTIONAL REGULATOR ANSR"/>
    <property type="match status" value="1"/>
</dbReference>
<protein>
    <submittedName>
        <fullName evidence="4">Transcriptional regulator</fullName>
    </submittedName>
</protein>
<evidence type="ECO:0000256" key="1">
    <source>
        <dbReference type="ARBA" id="ARBA00023125"/>
    </source>
</evidence>
<dbReference type="GO" id="GO:0003677">
    <property type="term" value="F:DNA binding"/>
    <property type="evidence" value="ECO:0007669"/>
    <property type="project" value="UniProtKB-KW"/>
</dbReference>
<keyword evidence="1" id="KW-0238">DNA-binding</keyword>
<organism evidence="4 5">
    <name type="scientific">Tetragenococcus koreensis</name>
    <dbReference type="NCBI Taxonomy" id="290335"/>
    <lineage>
        <taxon>Bacteria</taxon>
        <taxon>Bacillati</taxon>
        <taxon>Bacillota</taxon>
        <taxon>Bacilli</taxon>
        <taxon>Lactobacillales</taxon>
        <taxon>Enterococcaceae</taxon>
        <taxon>Tetragenococcus</taxon>
    </lineage>
</organism>
<feature type="domain" description="HTH cro/C1-type" evidence="2">
    <location>
        <begin position="6"/>
        <end position="60"/>
    </location>
</feature>
<dbReference type="KEGG" id="tkr:C7K43_00940"/>
<dbReference type="EMBL" id="BKBO01000008">
    <property type="protein sequence ID" value="GEQ48911.1"/>
    <property type="molecule type" value="Genomic_DNA"/>
</dbReference>
<dbReference type="Proteomes" id="UP000886597">
    <property type="component" value="Unassembled WGS sequence"/>
</dbReference>
<dbReference type="GeneID" id="69984502"/>
<evidence type="ECO:0000313" key="5">
    <source>
        <dbReference type="Proteomes" id="UP000886597"/>
    </source>
</evidence>
<dbReference type="SUPFAM" id="SSF47413">
    <property type="entry name" value="lambda repressor-like DNA-binding domains"/>
    <property type="match status" value="1"/>
</dbReference>
<gene>
    <name evidence="3" type="ORF">TK11N_07630</name>
    <name evidence="4" type="ORF">TK2N_08330</name>
</gene>
<keyword evidence="6" id="KW-1185">Reference proteome</keyword>
<dbReference type="InterPro" id="IPR001387">
    <property type="entry name" value="Cro/C1-type_HTH"/>
</dbReference>
<dbReference type="EMBL" id="BKBQ01000009">
    <property type="protein sequence ID" value="GEQ53989.1"/>
    <property type="molecule type" value="Genomic_DNA"/>
</dbReference>
<dbReference type="PROSITE" id="PS50943">
    <property type="entry name" value="HTH_CROC1"/>
    <property type="match status" value="1"/>
</dbReference>
<dbReference type="CDD" id="cd00093">
    <property type="entry name" value="HTH_XRE"/>
    <property type="match status" value="1"/>
</dbReference>
<reference evidence="4" key="2">
    <citation type="journal article" date="2020" name="Int. Dairy J.">
        <title>Lactic acid bacterial diversity in Brie cheese focusing on salt concentration and pH of isolation medium and characterisation of halophilic and alkaliphilic lactic acid bacterial isolates.</title>
        <authorList>
            <person name="Unno R."/>
            <person name="Matsutani M."/>
            <person name="Suzuki T."/>
            <person name="Kodama K."/>
            <person name="Matsushita H."/>
            <person name="Yamasato K."/>
            <person name="Koizumi Y."/>
            <person name="Ishikawa M."/>
        </authorList>
    </citation>
    <scope>NUCLEOTIDE SEQUENCE</scope>
    <source>
        <strain evidence="4">7C1</strain>
        <strain evidence="3">8C4</strain>
    </source>
</reference>
<dbReference type="Gene3D" id="1.10.260.40">
    <property type="entry name" value="lambda repressor-like DNA-binding domains"/>
    <property type="match status" value="1"/>
</dbReference>
<dbReference type="RefSeq" id="WP_124005119.1">
    <property type="nucleotide sequence ID" value="NZ_BJYN01000011.1"/>
</dbReference>
<dbReference type="SMART" id="SM00530">
    <property type="entry name" value="HTH_XRE"/>
    <property type="match status" value="1"/>
</dbReference>
<comment type="caution">
    <text evidence="4">The sequence shown here is derived from an EMBL/GenBank/DDBJ whole genome shotgun (WGS) entry which is preliminary data.</text>
</comment>